<evidence type="ECO:0000256" key="11">
    <source>
        <dbReference type="SAM" id="MobiDB-lite"/>
    </source>
</evidence>
<dbReference type="PANTHER" id="PTHR22760:SF2">
    <property type="entry name" value="ALPHA-1,2-MANNOSYLTRANSFERASE ALG9"/>
    <property type="match status" value="1"/>
</dbReference>
<feature type="region of interest" description="Disordered" evidence="11">
    <location>
        <begin position="1"/>
        <end position="20"/>
    </location>
</feature>
<feature type="transmembrane region" description="Helical" evidence="10">
    <location>
        <begin position="85"/>
        <end position="106"/>
    </location>
</feature>
<feature type="transmembrane region" description="Helical" evidence="10">
    <location>
        <begin position="379"/>
        <end position="398"/>
    </location>
</feature>
<evidence type="ECO:0000256" key="7">
    <source>
        <dbReference type="ARBA" id="ARBA00022824"/>
    </source>
</evidence>
<evidence type="ECO:0000256" key="1">
    <source>
        <dbReference type="ARBA" id="ARBA00004477"/>
    </source>
</evidence>
<keyword evidence="13" id="KW-1185">Reference proteome</keyword>
<proteinExistence type="inferred from homology"/>
<dbReference type="GO" id="GO:0005789">
    <property type="term" value="C:endoplasmic reticulum membrane"/>
    <property type="evidence" value="ECO:0007669"/>
    <property type="project" value="UniProtKB-SubCell"/>
</dbReference>
<evidence type="ECO:0000313" key="13">
    <source>
        <dbReference type="Proteomes" id="UP000794436"/>
    </source>
</evidence>
<evidence type="ECO:0000256" key="10">
    <source>
        <dbReference type="RuleBase" id="RU363075"/>
    </source>
</evidence>
<evidence type="ECO:0000256" key="9">
    <source>
        <dbReference type="ARBA" id="ARBA00023136"/>
    </source>
</evidence>
<dbReference type="GO" id="GO:0000026">
    <property type="term" value="F:alpha-1,2-mannosyltransferase activity"/>
    <property type="evidence" value="ECO:0007669"/>
    <property type="project" value="TreeGrafter"/>
</dbReference>
<sequence>MTKKLSKTQPRASMATKDTEERHLWTPTLETAVSLLLVPRVISSLLNPIADCDETFNYWEPLHYLMYGFGFQTWEYSPLYALRSYLYLLVHLVVVKLASWGFSFSLVGTTGVVSKVMLFYGLRGALALVCSYCEALFYRACIPHFGRRTARYLLWILLFNAGMFHASTAFLPSTFVMYLIMLFLTAWMERQHFLAIFWGVVAVLCGWPYVGVLFVPFMFDTLHARGVVLSLIAGASIGLVVLTAEIGVNFFYYRKIVLPAWNIVQYNVLSSETDSTLYGVEPWSFYALNLALNFNIAAAMALPSLLVVFLLPRSASAGAGRRLAFLSPLFIWLAIMFAQAHKEERFLFPVYPLLCLGAAITLSSAVASVWGVFGPGSSFGNFTVTVLVYGSLGLYSLLSISRVTSNVVNYSAPIRIYSHLHDHVLPSPTKNVFMASGSATAVTTLCIGKEWYRFPSSFFVPTNATSVRFLKSSFSGQLPKPFEQHENGTSVIPTDMNNQNREEFTRYTPEDDCDYVVDLNLPGQQETKFWESPGKWQLIHSEPFLNADASRSPYRALYVPFLTTKHVQYVKYAVYKQKRDTTPHTP</sequence>
<feature type="transmembrane region" description="Helical" evidence="10">
    <location>
        <begin position="193"/>
        <end position="215"/>
    </location>
</feature>
<feature type="transmembrane region" description="Helical" evidence="10">
    <location>
        <begin position="323"/>
        <end position="340"/>
    </location>
</feature>
<keyword evidence="9 10" id="KW-0472">Membrane</keyword>
<dbReference type="OrthoDB" id="497541at2759"/>
<organism evidence="12 13">
    <name type="scientific">Pythium oligandrum</name>
    <name type="common">Mycoparasitic fungus</name>
    <dbReference type="NCBI Taxonomy" id="41045"/>
    <lineage>
        <taxon>Eukaryota</taxon>
        <taxon>Sar</taxon>
        <taxon>Stramenopiles</taxon>
        <taxon>Oomycota</taxon>
        <taxon>Peronosporomycetes</taxon>
        <taxon>Pythiales</taxon>
        <taxon>Pythiaceae</taxon>
        <taxon>Pythium</taxon>
    </lineage>
</organism>
<protein>
    <recommendedName>
        <fullName evidence="10">Mannosyltransferase</fullName>
        <ecNumber evidence="10">2.4.1.-</ecNumber>
    </recommendedName>
</protein>
<accession>A0A8K1FM41</accession>
<evidence type="ECO:0000256" key="8">
    <source>
        <dbReference type="ARBA" id="ARBA00022989"/>
    </source>
</evidence>
<comment type="similarity">
    <text evidence="3 10">Belongs to the glycosyltransferase 22 family.</text>
</comment>
<evidence type="ECO:0000256" key="5">
    <source>
        <dbReference type="ARBA" id="ARBA00022679"/>
    </source>
</evidence>
<comment type="subcellular location">
    <subcellularLocation>
        <location evidence="1 10">Endoplasmic reticulum membrane</location>
        <topology evidence="1 10">Multi-pass membrane protein</topology>
    </subcellularLocation>
</comment>
<name>A0A8K1FM41_PYTOL</name>
<dbReference type="Pfam" id="PF03901">
    <property type="entry name" value="Glyco_transf_22"/>
    <property type="match status" value="1"/>
</dbReference>
<dbReference type="Proteomes" id="UP000794436">
    <property type="component" value="Unassembled WGS sequence"/>
</dbReference>
<keyword evidence="5" id="KW-0808">Transferase</keyword>
<feature type="transmembrane region" description="Helical" evidence="10">
    <location>
        <begin position="285"/>
        <end position="311"/>
    </location>
</feature>
<dbReference type="EC" id="2.4.1.-" evidence="10"/>
<dbReference type="EMBL" id="SPLM01000039">
    <property type="protein sequence ID" value="TMW64472.1"/>
    <property type="molecule type" value="Genomic_DNA"/>
</dbReference>
<evidence type="ECO:0000256" key="4">
    <source>
        <dbReference type="ARBA" id="ARBA00022676"/>
    </source>
</evidence>
<comment type="caution">
    <text evidence="12">The sequence shown here is derived from an EMBL/GenBank/DDBJ whole genome shotgun (WGS) entry which is preliminary data.</text>
</comment>
<keyword evidence="8 10" id="KW-1133">Transmembrane helix</keyword>
<evidence type="ECO:0000313" key="12">
    <source>
        <dbReference type="EMBL" id="TMW64472.1"/>
    </source>
</evidence>
<evidence type="ECO:0000256" key="6">
    <source>
        <dbReference type="ARBA" id="ARBA00022692"/>
    </source>
</evidence>
<feature type="transmembrane region" description="Helical" evidence="10">
    <location>
        <begin position="346"/>
        <end position="372"/>
    </location>
</feature>
<keyword evidence="4 10" id="KW-0328">Glycosyltransferase</keyword>
<comment type="pathway">
    <text evidence="2">Protein modification; protein glycosylation.</text>
</comment>
<dbReference type="GO" id="GO:0006487">
    <property type="term" value="P:protein N-linked glycosylation"/>
    <property type="evidence" value="ECO:0007669"/>
    <property type="project" value="TreeGrafter"/>
</dbReference>
<reference evidence="12" key="1">
    <citation type="submission" date="2019-03" db="EMBL/GenBank/DDBJ databases">
        <title>Long read genome sequence of the mycoparasitic Pythium oligandrum ATCC 38472 isolated from sugarbeet rhizosphere.</title>
        <authorList>
            <person name="Gaulin E."/>
        </authorList>
    </citation>
    <scope>NUCLEOTIDE SEQUENCE</scope>
    <source>
        <strain evidence="12">ATCC 38472_TT</strain>
    </source>
</reference>
<dbReference type="PANTHER" id="PTHR22760">
    <property type="entry name" value="GLYCOSYLTRANSFERASE"/>
    <property type="match status" value="1"/>
</dbReference>
<keyword evidence="6 10" id="KW-0812">Transmembrane</keyword>
<feature type="transmembrane region" description="Helical" evidence="10">
    <location>
        <begin position="152"/>
        <end position="181"/>
    </location>
</feature>
<dbReference type="InterPro" id="IPR005599">
    <property type="entry name" value="GPI_mannosylTrfase"/>
</dbReference>
<evidence type="ECO:0000256" key="2">
    <source>
        <dbReference type="ARBA" id="ARBA00004922"/>
    </source>
</evidence>
<dbReference type="UniPathway" id="UPA00378"/>
<feature type="transmembrane region" description="Helical" evidence="10">
    <location>
        <begin position="227"/>
        <end position="252"/>
    </location>
</feature>
<gene>
    <name evidence="12" type="ORF">Poli38472_011352</name>
</gene>
<keyword evidence="7 10" id="KW-0256">Endoplasmic reticulum</keyword>
<evidence type="ECO:0000256" key="3">
    <source>
        <dbReference type="ARBA" id="ARBA00007063"/>
    </source>
</evidence>
<dbReference type="AlphaFoldDB" id="A0A8K1FM41"/>
<feature type="transmembrane region" description="Helical" evidence="10">
    <location>
        <begin position="118"/>
        <end position="140"/>
    </location>
</feature>